<dbReference type="RefSeq" id="WP_018748209.1">
    <property type="nucleotide sequence ID" value="NZ_BAABUF010000005.1"/>
</dbReference>
<reference evidence="2" key="1">
    <citation type="journal article" date="2019" name="Int. J. Syst. Evol. Microbiol.">
        <title>The Global Catalogue of Microorganisms (GCM) 10K type strain sequencing project: providing services to taxonomists for standard genome sequencing and annotation.</title>
        <authorList>
            <consortium name="The Broad Institute Genomics Platform"/>
            <consortium name="The Broad Institute Genome Sequencing Center for Infectious Disease"/>
            <person name="Wu L."/>
            <person name="Ma J."/>
        </authorList>
    </citation>
    <scope>NUCLEOTIDE SEQUENCE [LARGE SCALE GENOMIC DNA]</scope>
    <source>
        <strain evidence="2">NBRC 104970</strain>
    </source>
</reference>
<comment type="caution">
    <text evidence="1">The sequence shown here is derived from an EMBL/GenBank/DDBJ whole genome shotgun (WGS) entry which is preliminary data.</text>
</comment>
<sequence length="76" mass="8244">MDTTPHTLTTLFQQLGLPSNGAEIDAFLAAHALADGQRLPEAPFWTPAQAAFLREALSADADWAEKVDELATRLTH</sequence>
<evidence type="ECO:0008006" key="3">
    <source>
        <dbReference type="Google" id="ProtNLM"/>
    </source>
</evidence>
<proteinExistence type="predicted"/>
<dbReference type="Pfam" id="PF10982">
    <property type="entry name" value="DUF2789"/>
    <property type="match status" value="1"/>
</dbReference>
<dbReference type="InterPro" id="IPR021250">
    <property type="entry name" value="DUF2789"/>
</dbReference>
<name>A0ABQ6BP01_9NEIS</name>
<protein>
    <recommendedName>
        <fullName evidence="3">DUF2789 domain-containing protein</fullName>
    </recommendedName>
</protein>
<keyword evidence="2" id="KW-1185">Reference proteome</keyword>
<accession>A0ABQ6BP01</accession>
<dbReference type="EMBL" id="BSOZ01000002">
    <property type="protein sequence ID" value="GLS03177.1"/>
    <property type="molecule type" value="Genomic_DNA"/>
</dbReference>
<evidence type="ECO:0000313" key="1">
    <source>
        <dbReference type="EMBL" id="GLS03177.1"/>
    </source>
</evidence>
<gene>
    <name evidence="1" type="ORF">GCM10007860_03200</name>
</gene>
<dbReference type="Gene3D" id="1.10.10.1130">
    <property type="entry name" value="Uncharacterised protein PF10982, DUF2789"/>
    <property type="match status" value="1"/>
</dbReference>
<dbReference type="InterPro" id="IPR038086">
    <property type="entry name" value="DUF2789_sf"/>
</dbReference>
<dbReference type="Proteomes" id="UP001156836">
    <property type="component" value="Unassembled WGS sequence"/>
</dbReference>
<evidence type="ECO:0000313" key="2">
    <source>
        <dbReference type="Proteomes" id="UP001156836"/>
    </source>
</evidence>
<organism evidence="1 2">
    <name type="scientific">Chitiniphilus shinanonensis</name>
    <dbReference type="NCBI Taxonomy" id="553088"/>
    <lineage>
        <taxon>Bacteria</taxon>
        <taxon>Pseudomonadati</taxon>
        <taxon>Pseudomonadota</taxon>
        <taxon>Betaproteobacteria</taxon>
        <taxon>Neisseriales</taxon>
        <taxon>Chitinibacteraceae</taxon>
        <taxon>Chitiniphilus</taxon>
    </lineage>
</organism>